<keyword evidence="5 7" id="KW-0472">Membrane</keyword>
<evidence type="ECO:0008006" key="10">
    <source>
        <dbReference type="Google" id="ProtNLM"/>
    </source>
</evidence>
<dbReference type="Gene3D" id="2.40.128.260">
    <property type="entry name" value="Type IV secretion system, VirB10/TraB/TrbI"/>
    <property type="match status" value="1"/>
</dbReference>
<evidence type="ECO:0000256" key="2">
    <source>
        <dbReference type="ARBA" id="ARBA00010265"/>
    </source>
</evidence>
<evidence type="ECO:0000256" key="6">
    <source>
        <dbReference type="SAM" id="MobiDB-lite"/>
    </source>
</evidence>
<evidence type="ECO:0000256" key="1">
    <source>
        <dbReference type="ARBA" id="ARBA00004167"/>
    </source>
</evidence>
<proteinExistence type="inferred from homology"/>
<comment type="subcellular location">
    <subcellularLocation>
        <location evidence="1">Membrane</location>
        <topology evidence="1">Single-pass membrane protein</topology>
    </subcellularLocation>
</comment>
<dbReference type="Proteomes" id="UP000254764">
    <property type="component" value="Unassembled WGS sequence"/>
</dbReference>
<gene>
    <name evidence="8" type="ORF">RHIZ70_461</name>
</gene>
<reference evidence="9" key="1">
    <citation type="submission" date="2018-07" db="EMBL/GenBank/DDBJ databases">
        <authorList>
            <person name="Peiro R."/>
            <person name="Begona"/>
            <person name="Cbmso G."/>
            <person name="Lopez M."/>
            <person name="Gonzalez S."/>
        </authorList>
    </citation>
    <scope>NUCLEOTIDE SEQUENCE [LARGE SCALE GENOMIC DNA]</scope>
</reference>
<dbReference type="EMBL" id="UEYP01000013">
    <property type="protein sequence ID" value="SSC64753.1"/>
    <property type="molecule type" value="Genomic_DNA"/>
</dbReference>
<evidence type="ECO:0000256" key="3">
    <source>
        <dbReference type="ARBA" id="ARBA00022692"/>
    </source>
</evidence>
<accession>A0A376ABB1</accession>
<evidence type="ECO:0000313" key="9">
    <source>
        <dbReference type="Proteomes" id="UP000254764"/>
    </source>
</evidence>
<dbReference type="OrthoDB" id="9807354at2"/>
<evidence type="ECO:0000256" key="5">
    <source>
        <dbReference type="ARBA" id="ARBA00023136"/>
    </source>
</evidence>
<dbReference type="AlphaFoldDB" id="A0A376ABB1"/>
<dbReference type="NCBIfam" id="NF010405">
    <property type="entry name" value="PRK13831.1"/>
    <property type="match status" value="1"/>
</dbReference>
<dbReference type="InterPro" id="IPR042217">
    <property type="entry name" value="T4SS_VirB10/TrbI"/>
</dbReference>
<feature type="transmembrane region" description="Helical" evidence="7">
    <location>
        <begin position="25"/>
        <end position="46"/>
    </location>
</feature>
<dbReference type="InterPro" id="IPR005498">
    <property type="entry name" value="T4SS_VirB10/TraB/TrbI"/>
</dbReference>
<evidence type="ECO:0000256" key="7">
    <source>
        <dbReference type="SAM" id="Phobius"/>
    </source>
</evidence>
<dbReference type="GO" id="GO:0016020">
    <property type="term" value="C:membrane"/>
    <property type="evidence" value="ECO:0007669"/>
    <property type="project" value="UniProtKB-SubCell"/>
</dbReference>
<sequence length="455" mass="49855">MVQSLKLGGAANDEAESGIKRINRLPIVVVIVLVIAFLGVIFYGLASRGLYFGKDTGPETSSGNPASTFADQIKRGVTDGIIGEPQQQTTFQPTPVDTKQAEEKANNPFTPQPGQREVQQRGQQLESEEVWRARLEREQREQYLRERHRQRMARLQANDAAYDAPLAIDRSKLEARTDETTLARETTNTASSMSPGGTSDLYAAALRAGLGGQNADPNGQSSKEDFFNADLKDLGYLPNRVVPQQSAFELKRGSVIPATLITGINSDLPGRITAQVSQNVYDSATGHRLLIPQGAKLFGRYDSKVSFGQSRMLVVWTDIIFPNGSTLQIGGMAGMDAQGYGGFHDKVNNHYWRTFGSAALIALIGTGIDASIPESSTLATQDTASDAARRNFAESFGRVAEQTISRNLNVQPTLEIRPGYKFNVLVDQDMVFPKAFDSNAQPRETLRHLDRSLRF</sequence>
<comment type="similarity">
    <text evidence="2">Belongs to the TrbI/VirB10 family.</text>
</comment>
<dbReference type="CDD" id="cd16429">
    <property type="entry name" value="VirB10"/>
    <property type="match status" value="1"/>
</dbReference>
<keyword evidence="3 7" id="KW-0812">Transmembrane</keyword>
<evidence type="ECO:0000313" key="8">
    <source>
        <dbReference type="EMBL" id="SSC64753.1"/>
    </source>
</evidence>
<protein>
    <recommendedName>
        <fullName evidence="10">Conjugal transfer protein TrbI</fullName>
    </recommendedName>
</protein>
<keyword evidence="4 7" id="KW-1133">Transmembrane helix</keyword>
<evidence type="ECO:0000256" key="4">
    <source>
        <dbReference type="ARBA" id="ARBA00022989"/>
    </source>
</evidence>
<feature type="compositionally biased region" description="Polar residues" evidence="6">
    <location>
        <begin position="183"/>
        <end position="197"/>
    </location>
</feature>
<feature type="region of interest" description="Disordered" evidence="6">
    <location>
        <begin position="84"/>
        <end position="127"/>
    </location>
</feature>
<feature type="region of interest" description="Disordered" evidence="6">
    <location>
        <begin position="178"/>
        <end position="198"/>
    </location>
</feature>
<organism evidence="8 9">
    <name type="scientific">Ciceribacter selenitireducens ATCC BAA-1503</name>
    <dbReference type="NCBI Taxonomy" id="1336235"/>
    <lineage>
        <taxon>Bacteria</taxon>
        <taxon>Pseudomonadati</taxon>
        <taxon>Pseudomonadota</taxon>
        <taxon>Alphaproteobacteria</taxon>
        <taxon>Hyphomicrobiales</taxon>
        <taxon>Rhizobiaceae</taxon>
        <taxon>Ciceribacter</taxon>
    </lineage>
</organism>
<name>A0A376ABB1_9HYPH</name>
<dbReference type="Pfam" id="PF03743">
    <property type="entry name" value="TrbI"/>
    <property type="match status" value="1"/>
</dbReference>
<keyword evidence="9" id="KW-1185">Reference proteome</keyword>
<feature type="compositionally biased region" description="Low complexity" evidence="6">
    <location>
        <begin position="85"/>
        <end position="95"/>
    </location>
</feature>
<dbReference type="RefSeq" id="WP_115671926.1">
    <property type="nucleotide sequence ID" value="NZ_UEYP01000013.1"/>
</dbReference>